<dbReference type="InterPro" id="IPR054191">
    <property type="entry name" value="DUF6896"/>
</dbReference>
<evidence type="ECO:0000259" key="1">
    <source>
        <dbReference type="Pfam" id="PF21837"/>
    </source>
</evidence>
<accession>A0A1I7C7H6</accession>
<reference evidence="3" key="1">
    <citation type="submission" date="2016-10" db="EMBL/GenBank/DDBJ databases">
        <authorList>
            <person name="Varghese N."/>
            <person name="Submissions S."/>
        </authorList>
    </citation>
    <scope>NUCLEOTIDE SEQUENCE [LARGE SCALE GENOMIC DNA]</scope>
    <source>
        <strain evidence="3">Ah-143</strain>
    </source>
</reference>
<organism evidence="2 3">
    <name type="scientific">Kosakonia arachidis</name>
    <dbReference type="NCBI Taxonomy" id="551989"/>
    <lineage>
        <taxon>Bacteria</taxon>
        <taxon>Pseudomonadati</taxon>
        <taxon>Pseudomonadota</taxon>
        <taxon>Gammaproteobacteria</taxon>
        <taxon>Enterobacterales</taxon>
        <taxon>Enterobacteriaceae</taxon>
        <taxon>Kosakonia</taxon>
    </lineage>
</organism>
<dbReference type="Pfam" id="PF21837">
    <property type="entry name" value="DUF6896"/>
    <property type="match status" value="1"/>
</dbReference>
<dbReference type="EMBL" id="FPAU01000003">
    <property type="protein sequence ID" value="SFT95383.1"/>
    <property type="molecule type" value="Genomic_DNA"/>
</dbReference>
<evidence type="ECO:0000313" key="2">
    <source>
        <dbReference type="EMBL" id="SFT95383.1"/>
    </source>
</evidence>
<keyword evidence="3" id="KW-1185">Reference proteome</keyword>
<gene>
    <name evidence="2" type="ORF">SAMN05192562_103314</name>
</gene>
<feature type="domain" description="DUF6896" evidence="1">
    <location>
        <begin position="6"/>
        <end position="129"/>
    </location>
</feature>
<dbReference type="RefSeq" id="WP_090122757.1">
    <property type="nucleotide sequence ID" value="NZ_CP045300.1"/>
</dbReference>
<sequence length="330" mass="38571">MNENLYRLIADFQDSVQVALKLMHRSGIQMPSSSYGWIESDIPSVGELEGGIKYYKHGAGCRVELDSGIVDFDFGEQGEIGGFNSWWLTSFAGKNLTAYGFRNYDDVKEHLKKALNDGELIFPDHDLYYFANAPHTYAIEIDCRNPEDMLPSRNHDRVLTLQIHYFETADLMFKNYNKLNQKMKKNGHLSHREQFDMGIYLSTWLGFLGVVCEGFRSLKMRLLVENERPESFKELLPISDSIGKLMKEHSDSLRIFRNNVFHLRENADFIHHFFDKEVERLSWAFELHMALSDFFSQYRVFCEVHYVINGRKGESNLIKEKLSRSKKIKY</sequence>
<proteinExistence type="predicted"/>
<dbReference type="OrthoDB" id="8480543at2"/>
<dbReference type="Proteomes" id="UP000199187">
    <property type="component" value="Unassembled WGS sequence"/>
</dbReference>
<name>A0A1I7C7H6_9ENTR</name>
<evidence type="ECO:0000313" key="3">
    <source>
        <dbReference type="Proteomes" id="UP000199187"/>
    </source>
</evidence>
<protein>
    <recommendedName>
        <fullName evidence="1">DUF6896 domain-containing protein</fullName>
    </recommendedName>
</protein>
<dbReference type="AlphaFoldDB" id="A0A1I7C7H6"/>